<dbReference type="InterPro" id="IPR011047">
    <property type="entry name" value="Quinoprotein_ADH-like_sf"/>
</dbReference>
<dbReference type="OrthoDB" id="9988222at2759"/>
<gene>
    <name evidence="1" type="ORF">OFUS_LOCUS14271</name>
</gene>
<keyword evidence="2" id="KW-1185">Reference proteome</keyword>
<sequence length="369" mass="40725">MSWCLSAVVCITLIIPCINGESWVTANHGTPPVYTGLAPMKSGWSTKLFGVGNGNLQERYYSADGWIWANHGAPSTDESVASEPCVMYDGKLFIVSNKGRLFERYWSTGSNSWLWVLHGKALGSEKLRPMCACRNLYGGRVFVVGINSKLYERWWSYTSDSWQWRPHGSPPGTTIGPSAIDTCDADSGCTENEVYLVAGNGYVYSRYISAGNPGTPSWYLVGKPSGKTAWSVRVGGGIFVTTVDNYVCERLSSTNWICSRPPSTTSTPYRTTTLSKAVQVNNCAKLDGSAKYLFVNNWDDTTTSGVFQKPVNIRGKLWRFKVSGTSHNWVYHGTAAPCCSYYRPTIFMSGSCPKAFFVKSNGNVLEKYL</sequence>
<dbReference type="Proteomes" id="UP000749559">
    <property type="component" value="Unassembled WGS sequence"/>
</dbReference>
<organism evidence="1 2">
    <name type="scientific">Owenia fusiformis</name>
    <name type="common">Polychaete worm</name>
    <dbReference type="NCBI Taxonomy" id="6347"/>
    <lineage>
        <taxon>Eukaryota</taxon>
        <taxon>Metazoa</taxon>
        <taxon>Spiralia</taxon>
        <taxon>Lophotrochozoa</taxon>
        <taxon>Annelida</taxon>
        <taxon>Polychaeta</taxon>
        <taxon>Sedentaria</taxon>
        <taxon>Canalipalpata</taxon>
        <taxon>Sabellida</taxon>
        <taxon>Oweniida</taxon>
        <taxon>Oweniidae</taxon>
        <taxon>Owenia</taxon>
    </lineage>
</organism>
<proteinExistence type="predicted"/>
<name>A0A8J1UKH5_OWEFU</name>
<dbReference type="AlphaFoldDB" id="A0A8J1UKH5"/>
<reference evidence="1" key="1">
    <citation type="submission" date="2022-03" db="EMBL/GenBank/DDBJ databases">
        <authorList>
            <person name="Martin C."/>
        </authorList>
    </citation>
    <scope>NUCLEOTIDE SEQUENCE</scope>
</reference>
<evidence type="ECO:0000313" key="1">
    <source>
        <dbReference type="EMBL" id="CAH1788810.1"/>
    </source>
</evidence>
<dbReference type="PANTHER" id="PTHR36893">
    <property type="entry name" value="OS01G0275950 PROTEIN"/>
    <property type="match status" value="1"/>
</dbReference>
<dbReference type="Gene3D" id="2.120.10.70">
    <property type="entry name" value="Fucose-specific lectin"/>
    <property type="match status" value="1"/>
</dbReference>
<accession>A0A8J1UKH5</accession>
<dbReference type="SUPFAM" id="SSF50998">
    <property type="entry name" value="Quinoprotein alcohol dehydrogenase-like"/>
    <property type="match status" value="1"/>
</dbReference>
<protein>
    <submittedName>
        <fullName evidence="1">Uncharacterized protein</fullName>
    </submittedName>
</protein>
<comment type="caution">
    <text evidence="1">The sequence shown here is derived from an EMBL/GenBank/DDBJ whole genome shotgun (WGS) entry which is preliminary data.</text>
</comment>
<dbReference type="EMBL" id="CAIIXF020000007">
    <property type="protein sequence ID" value="CAH1788810.1"/>
    <property type="molecule type" value="Genomic_DNA"/>
</dbReference>
<evidence type="ECO:0000313" key="2">
    <source>
        <dbReference type="Proteomes" id="UP000749559"/>
    </source>
</evidence>
<dbReference type="PANTHER" id="PTHR36893:SF1">
    <property type="entry name" value="BULB-TYPE LECTIN DOMAIN-CONTAINING PROTEIN"/>
    <property type="match status" value="1"/>
</dbReference>